<name>A0A554A3I7_9BACI</name>
<accession>A0A554A3I7</accession>
<sequence length="239" mass="26853">MGQVIAQLRLHSSELKLNITIFWTILVLVVIGFYSIAAIFGAVSMFVITNVPIYVFIAITAFRLVKDDFGYSIHLGSTRNRFVLSSMMYIIAVSLLFNIFNQLLLFTISILQGNLVGHFLTTSTWSSLLSQDTGTWSVFSNQYMSYLLNFGLDLLLSIFFGTLLYFLASLLYRFGQLAVYLALLAIILVLLIPPVHNELFDHIVLFHRGTNLTILWVVMASTILIPFLSLFTLSKASAS</sequence>
<feature type="transmembrane region" description="Helical" evidence="1">
    <location>
        <begin position="146"/>
        <end position="167"/>
    </location>
</feature>
<dbReference type="OrthoDB" id="2880247at2"/>
<evidence type="ECO:0000313" key="3">
    <source>
        <dbReference type="Proteomes" id="UP000318521"/>
    </source>
</evidence>
<feature type="transmembrane region" description="Helical" evidence="1">
    <location>
        <begin position="213"/>
        <end position="233"/>
    </location>
</feature>
<dbReference type="AlphaFoldDB" id="A0A554A3I7"/>
<feature type="transmembrane region" description="Helical" evidence="1">
    <location>
        <begin position="21"/>
        <end position="40"/>
    </location>
</feature>
<dbReference type="RefSeq" id="WP_143846598.1">
    <property type="nucleotide sequence ID" value="NZ_VLXZ01000001.1"/>
</dbReference>
<keyword evidence="1" id="KW-1133">Transmembrane helix</keyword>
<evidence type="ECO:0000256" key="1">
    <source>
        <dbReference type="SAM" id="Phobius"/>
    </source>
</evidence>
<feature type="transmembrane region" description="Helical" evidence="1">
    <location>
        <begin position="86"/>
        <end position="111"/>
    </location>
</feature>
<feature type="transmembrane region" description="Helical" evidence="1">
    <location>
        <begin position="46"/>
        <end position="65"/>
    </location>
</feature>
<keyword evidence="1" id="KW-0812">Transmembrane</keyword>
<evidence type="ECO:0000313" key="2">
    <source>
        <dbReference type="EMBL" id="TSB48253.1"/>
    </source>
</evidence>
<proteinExistence type="predicted"/>
<keyword evidence="3" id="KW-1185">Reference proteome</keyword>
<reference evidence="2 3" key="1">
    <citation type="submission" date="2019-07" db="EMBL/GenBank/DDBJ databases">
        <authorList>
            <person name="Park Y.J."/>
            <person name="Jeong S.E."/>
            <person name="Jung H.S."/>
        </authorList>
    </citation>
    <scope>NUCLEOTIDE SEQUENCE [LARGE SCALE GENOMIC DNA]</scope>
    <source>
        <strain evidence="3">P16(2019)</strain>
    </source>
</reference>
<comment type="caution">
    <text evidence="2">The sequence shown here is derived from an EMBL/GenBank/DDBJ whole genome shotgun (WGS) entry which is preliminary data.</text>
</comment>
<protein>
    <recommendedName>
        <fullName evidence="4">DUF4052 domain-containing protein</fullName>
    </recommendedName>
</protein>
<keyword evidence="1" id="KW-0472">Membrane</keyword>
<dbReference type="EMBL" id="VLXZ01000001">
    <property type="protein sequence ID" value="TSB48253.1"/>
    <property type="molecule type" value="Genomic_DNA"/>
</dbReference>
<evidence type="ECO:0008006" key="4">
    <source>
        <dbReference type="Google" id="ProtNLM"/>
    </source>
</evidence>
<feature type="transmembrane region" description="Helical" evidence="1">
    <location>
        <begin position="174"/>
        <end position="193"/>
    </location>
</feature>
<dbReference type="Proteomes" id="UP000318521">
    <property type="component" value="Unassembled WGS sequence"/>
</dbReference>
<organism evidence="2 3">
    <name type="scientific">Alkalicoccobacillus porphyridii</name>
    <dbReference type="NCBI Taxonomy" id="2597270"/>
    <lineage>
        <taxon>Bacteria</taxon>
        <taxon>Bacillati</taxon>
        <taxon>Bacillota</taxon>
        <taxon>Bacilli</taxon>
        <taxon>Bacillales</taxon>
        <taxon>Bacillaceae</taxon>
        <taxon>Alkalicoccobacillus</taxon>
    </lineage>
</organism>
<gene>
    <name evidence="2" type="ORF">FN960_01490</name>
</gene>